<protein>
    <submittedName>
        <fullName evidence="8">Glycoside hydrolase family 30 protein</fullName>
    </submittedName>
</protein>
<dbReference type="GO" id="GO:0016020">
    <property type="term" value="C:membrane"/>
    <property type="evidence" value="ECO:0007669"/>
    <property type="project" value="GOC"/>
</dbReference>
<name>A0AAF0Z2X8_9MICO</name>
<reference evidence="9" key="1">
    <citation type="submission" date="2023-11" db="EMBL/GenBank/DDBJ databases">
        <authorList>
            <person name="Helweg L.P."/>
            <person name="Kiel A."/>
            <person name="Hitz F."/>
            <person name="Ruckert-Reed C."/>
            <person name="Busche T."/>
            <person name="Kaltschmidt B."/>
            <person name="Kaltschmidt C."/>
        </authorList>
    </citation>
    <scope>NUCLEOTIDE SEQUENCE [LARGE SCALE GENOMIC DNA]</scope>
    <source>
        <strain evidence="9">4.1</strain>
    </source>
</reference>
<gene>
    <name evidence="8" type="ORF">SANBI_003359</name>
</gene>
<dbReference type="RefSeq" id="WP_319157089.1">
    <property type="nucleotide sequence ID" value="NZ_CP138359.1"/>
</dbReference>
<dbReference type="Pfam" id="PF17189">
    <property type="entry name" value="Glyco_hydro_30C"/>
    <property type="match status" value="1"/>
</dbReference>
<proteinExistence type="inferred from homology"/>
<dbReference type="Proteomes" id="UP001304340">
    <property type="component" value="Chromosome"/>
</dbReference>
<evidence type="ECO:0000313" key="8">
    <source>
        <dbReference type="EMBL" id="WPF82028.1"/>
    </source>
</evidence>
<dbReference type="InterPro" id="IPR033453">
    <property type="entry name" value="Glyco_hydro_30_TIM-barrel"/>
</dbReference>
<evidence type="ECO:0000256" key="1">
    <source>
        <dbReference type="ARBA" id="ARBA00005382"/>
    </source>
</evidence>
<dbReference type="InterPro" id="IPR033452">
    <property type="entry name" value="GH30_C"/>
</dbReference>
<dbReference type="Pfam" id="PF02055">
    <property type="entry name" value="Glyco_hydro_30"/>
    <property type="match status" value="1"/>
</dbReference>
<evidence type="ECO:0000259" key="7">
    <source>
        <dbReference type="Pfam" id="PF17189"/>
    </source>
</evidence>
<dbReference type="InterPro" id="IPR013780">
    <property type="entry name" value="Glyco_hydro_b"/>
</dbReference>
<comment type="similarity">
    <text evidence="1 4">Belongs to the glycosyl hydrolase 30 family.</text>
</comment>
<keyword evidence="9" id="KW-1185">Reference proteome</keyword>
<feature type="domain" description="Glycosyl hydrolase family 30 beta sandwich" evidence="7">
    <location>
        <begin position="382"/>
        <end position="443"/>
    </location>
</feature>
<keyword evidence="4" id="KW-0326">Glycosidase</keyword>
<dbReference type="AlphaFoldDB" id="A0AAF0Z2X8"/>
<feature type="compositionally biased region" description="Low complexity" evidence="5">
    <location>
        <begin position="1"/>
        <end position="15"/>
    </location>
</feature>
<dbReference type="PRINTS" id="PR00843">
    <property type="entry name" value="GLHYDRLASE30"/>
</dbReference>
<accession>A0AAF0Z2X8</accession>
<evidence type="ECO:0000259" key="6">
    <source>
        <dbReference type="Pfam" id="PF02055"/>
    </source>
</evidence>
<dbReference type="KEGG" id="sbil:SANBI_003359"/>
<dbReference type="GO" id="GO:0006680">
    <property type="term" value="P:glucosylceramide catabolic process"/>
    <property type="evidence" value="ECO:0007669"/>
    <property type="project" value="TreeGrafter"/>
</dbReference>
<keyword evidence="3 4" id="KW-0378">Hydrolase</keyword>
<sequence>MTTTWTTSTQDAQWTERGAPTPGASAARGLTLTGTRGQTLRGFGGTFNELGHRAISALSEDDQETIYRELFSPDELNFRVNRSAVGANDFAASWYSYDETPGDYALEHFSVERDEDHVIPFIRQAQRFQDDMVLHCSPWSPPTWMKNPPAYNFGTLVMTQENLDAYAQYFVRFVQAYAERGITVSQVHVQNEVFADQKFPSCVWTSEQLRIFVRDHLGPAFEAAGLTAKIFLGTLNGPEDMKFTATGQALTNYARFVDNILFDDEARKHIAGIGYQWAGQHAVARTHDAWPELEIMQTESECGFGANNWEEAEYVFHLVRHYLQHGATGYTYWNMALEPGGLSTWGWPQNSLITVDTQARTFTRNPEYYVLKHYSSAVRPGAVPLGVTGRFSAQGSAYENPDGSIVVVVQNALDRDEEFAFTVPGEEAKSFHTTLEARSLNTFVIPA</sequence>
<evidence type="ECO:0000256" key="4">
    <source>
        <dbReference type="RuleBase" id="RU361188"/>
    </source>
</evidence>
<dbReference type="SUPFAM" id="SSF51445">
    <property type="entry name" value="(Trans)glycosidases"/>
    <property type="match status" value="1"/>
</dbReference>
<evidence type="ECO:0000256" key="2">
    <source>
        <dbReference type="ARBA" id="ARBA00022729"/>
    </source>
</evidence>
<dbReference type="InterPro" id="IPR017853">
    <property type="entry name" value="GH"/>
</dbReference>
<evidence type="ECO:0000256" key="5">
    <source>
        <dbReference type="SAM" id="MobiDB-lite"/>
    </source>
</evidence>
<feature type="region of interest" description="Disordered" evidence="5">
    <location>
        <begin position="1"/>
        <end position="29"/>
    </location>
</feature>
<evidence type="ECO:0000256" key="3">
    <source>
        <dbReference type="ARBA" id="ARBA00022801"/>
    </source>
</evidence>
<dbReference type="Gene3D" id="2.60.40.1180">
    <property type="entry name" value="Golgi alpha-mannosidase II"/>
    <property type="match status" value="1"/>
</dbReference>
<keyword evidence="2" id="KW-0732">Signal</keyword>
<organism evidence="8 9">
    <name type="scientific">Sanguibacter biliveldensis</name>
    <dbReference type="NCBI Taxonomy" id="3030830"/>
    <lineage>
        <taxon>Bacteria</taxon>
        <taxon>Bacillati</taxon>
        <taxon>Actinomycetota</taxon>
        <taxon>Actinomycetes</taxon>
        <taxon>Micrococcales</taxon>
        <taxon>Sanguibacteraceae</taxon>
        <taxon>Sanguibacter</taxon>
    </lineage>
</organism>
<feature type="domain" description="Glycosyl hydrolase family 30 TIM-barrel" evidence="6">
    <location>
        <begin position="41"/>
        <end position="376"/>
    </location>
</feature>
<dbReference type="PANTHER" id="PTHR11069">
    <property type="entry name" value="GLUCOSYLCERAMIDASE"/>
    <property type="match status" value="1"/>
</dbReference>
<evidence type="ECO:0000313" key="9">
    <source>
        <dbReference type="Proteomes" id="UP001304340"/>
    </source>
</evidence>
<dbReference type="PANTHER" id="PTHR11069:SF23">
    <property type="entry name" value="LYSOSOMAL ACID GLUCOSYLCERAMIDASE"/>
    <property type="match status" value="1"/>
</dbReference>
<dbReference type="EMBL" id="CP138359">
    <property type="protein sequence ID" value="WPF82028.1"/>
    <property type="molecule type" value="Genomic_DNA"/>
</dbReference>
<dbReference type="InterPro" id="IPR001139">
    <property type="entry name" value="Glyco_hydro_30"/>
</dbReference>
<dbReference type="GO" id="GO:0004348">
    <property type="term" value="F:glucosylceramidase activity"/>
    <property type="evidence" value="ECO:0007669"/>
    <property type="project" value="InterPro"/>
</dbReference>
<dbReference type="Gene3D" id="3.20.20.80">
    <property type="entry name" value="Glycosidases"/>
    <property type="match status" value="1"/>
</dbReference>